<dbReference type="EMBL" id="AACB03000004">
    <property type="protein sequence ID" value="KAE8302054.1"/>
    <property type="molecule type" value="Genomic_DNA"/>
</dbReference>
<dbReference type="RefSeq" id="XP_001708238.1">
    <property type="nucleotide sequence ID" value="XM_001708186.1"/>
</dbReference>
<dbReference type="AlphaFoldDB" id="A8BB93"/>
<accession>A8BB93</accession>
<dbReference type="GO" id="GO:0016020">
    <property type="term" value="C:membrane"/>
    <property type="evidence" value="ECO:0007669"/>
    <property type="project" value="UniProtKB-SubCell"/>
</dbReference>
<dbReference type="KEGG" id="gla:GL50803_008505"/>
<dbReference type="STRING" id="184922.A8BB93"/>
<dbReference type="Pfam" id="PF05154">
    <property type="entry name" value="TM2"/>
    <property type="match status" value="1"/>
</dbReference>
<dbReference type="PANTHER" id="PTHR21016">
    <property type="entry name" value="BETA-AMYLOID BINDING PROTEIN-RELATED"/>
    <property type="match status" value="1"/>
</dbReference>
<proteinExistence type="inferred from homology"/>
<gene>
    <name evidence="6" type="ORF">GL50803_008505</name>
</gene>
<evidence type="ECO:0000256" key="3">
    <source>
        <dbReference type="ARBA" id="ARBA00022692"/>
    </source>
</evidence>
<keyword evidence="4" id="KW-1133">Transmembrane helix</keyword>
<comment type="similarity">
    <text evidence="2">Belongs to the TM2 family.</text>
</comment>
<evidence type="ECO:0000256" key="5">
    <source>
        <dbReference type="ARBA" id="ARBA00023136"/>
    </source>
</evidence>
<comment type="subcellular location">
    <subcellularLocation>
        <location evidence="1">Membrane</location>
        <topology evidence="1">Multi-pass membrane protein</topology>
    </subcellularLocation>
</comment>
<dbReference type="HOGENOM" id="CLU_2325175_0_0_1"/>
<dbReference type="Proteomes" id="UP000001548">
    <property type="component" value="Unassembled WGS sequence"/>
</dbReference>
<dbReference type="InterPro" id="IPR050932">
    <property type="entry name" value="TM2D1-3-like"/>
</dbReference>
<protein>
    <submittedName>
        <fullName evidence="6">TM2 domain-containing protein</fullName>
    </submittedName>
</protein>
<name>A8BB93_GIAIC</name>
<evidence type="ECO:0000313" key="6">
    <source>
        <dbReference type="EMBL" id="KAE8302054.1"/>
    </source>
</evidence>
<evidence type="ECO:0000256" key="1">
    <source>
        <dbReference type="ARBA" id="ARBA00004141"/>
    </source>
</evidence>
<dbReference type="VEuPathDB" id="GiardiaDB:GL50803_8505"/>
<evidence type="ECO:0000256" key="4">
    <source>
        <dbReference type="ARBA" id="ARBA00022989"/>
    </source>
</evidence>
<dbReference type="PANTHER" id="PTHR21016:SF25">
    <property type="entry name" value="TM2 DOMAIN-CONTAINING PROTEIN DDB_G0277895-RELATED"/>
    <property type="match status" value="1"/>
</dbReference>
<sequence>MATFEGEKSVSVTYILWFFLGVFGAHRFYLRRWCTAVLWLLTGGILGIGWLVDLFLNARMVELYNKAVHENNANVISLATQGQNTKTSTSYLSECTPLV</sequence>
<dbReference type="OMA" id="HENNANV"/>
<dbReference type="InterPro" id="IPR007829">
    <property type="entry name" value="TM2"/>
</dbReference>
<keyword evidence="5" id="KW-0472">Membrane</keyword>
<keyword evidence="7" id="KW-1185">Reference proteome</keyword>
<evidence type="ECO:0000313" key="7">
    <source>
        <dbReference type="Proteomes" id="UP000001548"/>
    </source>
</evidence>
<keyword evidence="3" id="KW-0812">Transmembrane</keyword>
<evidence type="ECO:0000256" key="2">
    <source>
        <dbReference type="ARBA" id="ARBA00008284"/>
    </source>
</evidence>
<comment type="caution">
    <text evidence="6">The sequence shown here is derived from an EMBL/GenBank/DDBJ whole genome shotgun (WGS) entry which is preliminary data.</text>
</comment>
<dbReference type="GeneID" id="5701148"/>
<reference evidence="6 7" key="1">
    <citation type="journal article" date="2007" name="Science">
        <title>Genomic minimalism in the early diverging intestinal parasite Giardia lamblia.</title>
        <authorList>
            <person name="Morrison H.G."/>
            <person name="McArthur A.G."/>
            <person name="Gillin F.D."/>
            <person name="Aley S.B."/>
            <person name="Adam R.D."/>
            <person name="Olsen G.J."/>
            <person name="Best A.A."/>
            <person name="Cande W.Z."/>
            <person name="Chen F."/>
            <person name="Cipriano M.J."/>
            <person name="Davids B.J."/>
            <person name="Dawson S.C."/>
            <person name="Elmendorf H.G."/>
            <person name="Hehl A.B."/>
            <person name="Holder M.E."/>
            <person name="Huse S.M."/>
            <person name="Kim U.U."/>
            <person name="Lasek-Nesselquist E."/>
            <person name="Manning G."/>
            <person name="Nigam A."/>
            <person name="Nixon J.E."/>
            <person name="Palm D."/>
            <person name="Passamaneck N.E."/>
            <person name="Prabhu A."/>
            <person name="Reich C.I."/>
            <person name="Reiner D.S."/>
            <person name="Samuelson J."/>
            <person name="Svard S.G."/>
            <person name="Sogin M.L."/>
        </authorList>
    </citation>
    <scope>NUCLEOTIDE SEQUENCE [LARGE SCALE GENOMIC DNA]</scope>
    <source>
        <strain evidence="6 7">WB C6</strain>
    </source>
</reference>
<organism evidence="6 7">
    <name type="scientific">Giardia intestinalis (strain ATCC 50803 / WB clone C6)</name>
    <name type="common">Giardia lamblia</name>
    <dbReference type="NCBI Taxonomy" id="184922"/>
    <lineage>
        <taxon>Eukaryota</taxon>
        <taxon>Metamonada</taxon>
        <taxon>Diplomonadida</taxon>
        <taxon>Hexamitidae</taxon>
        <taxon>Giardiinae</taxon>
        <taxon>Giardia</taxon>
    </lineage>
</organism>